<dbReference type="AlphaFoldDB" id="A0A418NV26"/>
<gene>
    <name evidence="2" type="ORF">D2V07_06005</name>
</gene>
<name>A0A418NV26_9SPHN</name>
<keyword evidence="1" id="KW-1133">Transmembrane helix</keyword>
<feature type="transmembrane region" description="Helical" evidence="1">
    <location>
        <begin position="192"/>
        <end position="209"/>
    </location>
</feature>
<protein>
    <submittedName>
        <fullName evidence="2">Uncharacterized protein</fullName>
    </submittedName>
</protein>
<evidence type="ECO:0000256" key="1">
    <source>
        <dbReference type="SAM" id="Phobius"/>
    </source>
</evidence>
<dbReference type="EMBL" id="QXFL01000002">
    <property type="protein sequence ID" value="RIV87869.1"/>
    <property type="molecule type" value="Genomic_DNA"/>
</dbReference>
<feature type="transmembrane region" description="Helical" evidence="1">
    <location>
        <begin position="16"/>
        <end position="35"/>
    </location>
</feature>
<evidence type="ECO:0000313" key="3">
    <source>
        <dbReference type="Proteomes" id="UP000286576"/>
    </source>
</evidence>
<accession>A0A418NV26</accession>
<keyword evidence="1" id="KW-0472">Membrane</keyword>
<feature type="transmembrane region" description="Helical" evidence="1">
    <location>
        <begin position="163"/>
        <end position="180"/>
    </location>
</feature>
<organism evidence="2 3">
    <name type="scientific">Aurantiacibacter zhengii</name>
    <dbReference type="NCBI Taxonomy" id="2307003"/>
    <lineage>
        <taxon>Bacteria</taxon>
        <taxon>Pseudomonadati</taxon>
        <taxon>Pseudomonadota</taxon>
        <taxon>Alphaproteobacteria</taxon>
        <taxon>Sphingomonadales</taxon>
        <taxon>Erythrobacteraceae</taxon>
        <taxon>Aurantiacibacter</taxon>
    </lineage>
</organism>
<feature type="transmembrane region" description="Helical" evidence="1">
    <location>
        <begin position="122"/>
        <end position="142"/>
    </location>
</feature>
<sequence>MDMAISDKPKSKTRKMIVSLCVGGAAGFLAAMGFMELVESGTLGEFTASQEIAGLVGIIYVLTAFAVGVGLVNPSLGARFLNVEDADELREQHRALSWSAGGMIALGLALLLAAVGTPGGPVSAVVVLVGVIVLVGFAWFAGSRQRRHTDELMKSVSGEATSAAFYLVVLIGGGWALLAHVDRAPAPAPLDWLTMFAGFMMLSCFIVAGKRGMLKQR</sequence>
<feature type="transmembrane region" description="Helical" evidence="1">
    <location>
        <begin position="95"/>
        <end position="116"/>
    </location>
</feature>
<keyword evidence="3" id="KW-1185">Reference proteome</keyword>
<feature type="transmembrane region" description="Helical" evidence="1">
    <location>
        <begin position="55"/>
        <end position="74"/>
    </location>
</feature>
<proteinExistence type="predicted"/>
<evidence type="ECO:0000313" key="2">
    <source>
        <dbReference type="EMBL" id="RIV87869.1"/>
    </source>
</evidence>
<reference evidence="2 3" key="1">
    <citation type="submission" date="2018-08" db="EMBL/GenBank/DDBJ databases">
        <title>Erythrobacter zhengii sp.nov., a bacterium isolated from deep-sea sediment.</title>
        <authorList>
            <person name="Fang C."/>
            <person name="Wu Y.-H."/>
            <person name="Sun C."/>
            <person name="Wang H."/>
            <person name="Cheng H."/>
            <person name="Meng F.-X."/>
            <person name="Wang C.-S."/>
            <person name="Xu X.-W."/>
        </authorList>
    </citation>
    <scope>NUCLEOTIDE SEQUENCE [LARGE SCALE GENOMIC DNA]</scope>
    <source>
        <strain evidence="2 3">V18</strain>
    </source>
</reference>
<keyword evidence="1" id="KW-0812">Transmembrane</keyword>
<comment type="caution">
    <text evidence="2">The sequence shown here is derived from an EMBL/GenBank/DDBJ whole genome shotgun (WGS) entry which is preliminary data.</text>
</comment>
<dbReference type="Proteomes" id="UP000286576">
    <property type="component" value="Unassembled WGS sequence"/>
</dbReference>